<evidence type="ECO:0008006" key="4">
    <source>
        <dbReference type="Google" id="ProtNLM"/>
    </source>
</evidence>
<feature type="transmembrane region" description="Helical" evidence="1">
    <location>
        <begin position="103"/>
        <end position="122"/>
    </location>
</feature>
<evidence type="ECO:0000313" key="3">
    <source>
        <dbReference type="Proteomes" id="UP000321558"/>
    </source>
</evidence>
<dbReference type="Proteomes" id="UP000321558">
    <property type="component" value="Unassembled WGS sequence"/>
</dbReference>
<protein>
    <recommendedName>
        <fullName evidence="4">DUF1405 domain-containing protein</fullName>
    </recommendedName>
</protein>
<dbReference type="STRING" id="582851.GCA_900162665_02324"/>
<feature type="transmembrane region" description="Helical" evidence="1">
    <location>
        <begin position="50"/>
        <end position="67"/>
    </location>
</feature>
<dbReference type="PANTHER" id="PTHR40042:SF1">
    <property type="entry name" value="DUF1405 DOMAIN-CONTAINING PROTEIN"/>
    <property type="match status" value="1"/>
</dbReference>
<dbReference type="RefSeq" id="WP_147207772.1">
    <property type="nucleotide sequence ID" value="NZ_BJYM01000001.1"/>
</dbReference>
<feature type="transmembrane region" description="Helical" evidence="1">
    <location>
        <begin position="79"/>
        <end position="97"/>
    </location>
</feature>
<reference evidence="2 3" key="1">
    <citation type="submission" date="2019-07" db="EMBL/GenBank/DDBJ databases">
        <title>Whole genome shotgun sequence of Oceanobacillus sojae NBRC 105379.</title>
        <authorList>
            <person name="Hosoyama A."/>
            <person name="Uohara A."/>
            <person name="Ohji S."/>
            <person name="Ichikawa N."/>
        </authorList>
    </citation>
    <scope>NUCLEOTIDE SEQUENCE [LARGE SCALE GENOMIC DNA]</scope>
    <source>
        <strain evidence="2 3">NBRC 105379</strain>
    </source>
</reference>
<sequence length="195" mass="22556">MLSYILQDKKFLIILFIINFLGTIYGYYWYGWQLEITPPIFIPFVPDSPTASLFFTIFLLFFIFGKNIPYIEALGIVSLFKYGIWAVVMNLLTLIVTGSIGPAGYMLIASHLGMAIQGLLYAPYYKIKLRHLTVAGIVVLHNDIIDYVFEQMPIYSNLTTYMNEIGYFTFWLSVVSILLAYYLTIYRKSQNLNNR</sequence>
<keyword evidence="3" id="KW-1185">Reference proteome</keyword>
<gene>
    <name evidence="2" type="primary">ypjA</name>
    <name evidence="2" type="ORF">OSO01_00920</name>
</gene>
<feature type="transmembrane region" description="Helical" evidence="1">
    <location>
        <begin position="129"/>
        <end position="145"/>
    </location>
</feature>
<evidence type="ECO:0000313" key="2">
    <source>
        <dbReference type="EMBL" id="GEN85353.1"/>
    </source>
</evidence>
<proteinExistence type="predicted"/>
<evidence type="ECO:0000256" key="1">
    <source>
        <dbReference type="SAM" id="Phobius"/>
    </source>
</evidence>
<dbReference type="InterPro" id="IPR009845">
    <property type="entry name" value="DUF1405"/>
</dbReference>
<feature type="transmembrane region" description="Helical" evidence="1">
    <location>
        <begin position="12"/>
        <end position="30"/>
    </location>
</feature>
<keyword evidence="1" id="KW-1133">Transmembrane helix</keyword>
<dbReference type="Pfam" id="PF07187">
    <property type="entry name" value="DUF1405"/>
    <property type="match status" value="1"/>
</dbReference>
<dbReference type="OrthoDB" id="152213at2"/>
<comment type="caution">
    <text evidence="2">The sequence shown here is derived from an EMBL/GenBank/DDBJ whole genome shotgun (WGS) entry which is preliminary data.</text>
</comment>
<feature type="transmembrane region" description="Helical" evidence="1">
    <location>
        <begin position="165"/>
        <end position="185"/>
    </location>
</feature>
<accession>A0A511ZD46</accession>
<dbReference type="PANTHER" id="PTHR40042">
    <property type="entry name" value="HYPOTHETICAL MEMBRANE SPANNING PROTEIN"/>
    <property type="match status" value="1"/>
</dbReference>
<dbReference type="AlphaFoldDB" id="A0A511ZD46"/>
<dbReference type="EMBL" id="BJYM01000001">
    <property type="protein sequence ID" value="GEN85353.1"/>
    <property type="molecule type" value="Genomic_DNA"/>
</dbReference>
<organism evidence="2 3">
    <name type="scientific">Oceanobacillus sojae</name>
    <dbReference type="NCBI Taxonomy" id="582851"/>
    <lineage>
        <taxon>Bacteria</taxon>
        <taxon>Bacillati</taxon>
        <taxon>Bacillota</taxon>
        <taxon>Bacilli</taxon>
        <taxon>Bacillales</taxon>
        <taxon>Bacillaceae</taxon>
        <taxon>Oceanobacillus</taxon>
    </lineage>
</organism>
<name>A0A511ZD46_9BACI</name>
<keyword evidence="1" id="KW-0472">Membrane</keyword>
<keyword evidence="1" id="KW-0812">Transmembrane</keyword>